<feature type="transmembrane region" description="Helical" evidence="1">
    <location>
        <begin position="21"/>
        <end position="43"/>
    </location>
</feature>
<reference evidence="4" key="1">
    <citation type="submission" date="2017-04" db="EMBL/GenBank/DDBJ databases">
        <authorList>
            <person name="Varghese N."/>
            <person name="Submissions S."/>
        </authorList>
    </citation>
    <scope>NUCLEOTIDE SEQUENCE [LARGE SCALE GENOMIC DNA]</scope>
</reference>
<protein>
    <submittedName>
        <fullName evidence="3">TadE-like protein</fullName>
    </submittedName>
</protein>
<keyword evidence="1" id="KW-0812">Transmembrane</keyword>
<keyword evidence="4" id="KW-1185">Reference proteome</keyword>
<evidence type="ECO:0000259" key="2">
    <source>
        <dbReference type="Pfam" id="PF07811"/>
    </source>
</evidence>
<name>A0A1Y6E7R5_9SPHN</name>
<dbReference type="Proteomes" id="UP000194420">
    <property type="component" value="Unassembled WGS sequence"/>
</dbReference>
<sequence length="216" mass="23340">MITRARSLRQRLRRTIRKDESGVAMVEFALAAPIIFALVMGGLELANFALAHMKVSNIAMTVADNAGRKTSGIDEANVYEVFAGADSIGESIGFQENGRLVLSSVEHNGRNGTNSGQTITWQRCWGDLDFDPLYAEEGDGATNGDLADGIGATGHKIGAMKGTAVMFVEATYDYVPLIGSGWFEAPRIRYESAFNVRGRLNNNITNTQGLDVLDCD</sequence>
<evidence type="ECO:0000313" key="4">
    <source>
        <dbReference type="Proteomes" id="UP000194420"/>
    </source>
</evidence>
<dbReference type="AlphaFoldDB" id="A0A1Y6E7R5"/>
<dbReference type="RefSeq" id="WP_086436166.1">
    <property type="nucleotide sequence ID" value="NZ_FXWG01000001.1"/>
</dbReference>
<organism evidence="3 4">
    <name type="scientific">Altererythrobacter xiamenensis</name>
    <dbReference type="NCBI Taxonomy" id="1316679"/>
    <lineage>
        <taxon>Bacteria</taxon>
        <taxon>Pseudomonadati</taxon>
        <taxon>Pseudomonadota</taxon>
        <taxon>Alphaproteobacteria</taxon>
        <taxon>Sphingomonadales</taxon>
        <taxon>Erythrobacteraceae</taxon>
        <taxon>Altererythrobacter</taxon>
    </lineage>
</organism>
<accession>A0A1Y6E7R5</accession>
<evidence type="ECO:0000313" key="3">
    <source>
        <dbReference type="EMBL" id="SMQ58688.1"/>
    </source>
</evidence>
<dbReference type="EMBL" id="FXWG01000001">
    <property type="protein sequence ID" value="SMQ58688.1"/>
    <property type="molecule type" value="Genomic_DNA"/>
</dbReference>
<dbReference type="Pfam" id="PF07811">
    <property type="entry name" value="TadE"/>
    <property type="match status" value="1"/>
</dbReference>
<dbReference type="InterPro" id="IPR012495">
    <property type="entry name" value="TadE-like_dom"/>
</dbReference>
<dbReference type="OrthoDB" id="7432392at2"/>
<feature type="domain" description="TadE-like" evidence="2">
    <location>
        <begin position="22"/>
        <end position="63"/>
    </location>
</feature>
<keyword evidence="1" id="KW-1133">Transmembrane helix</keyword>
<keyword evidence="1" id="KW-0472">Membrane</keyword>
<evidence type="ECO:0000256" key="1">
    <source>
        <dbReference type="SAM" id="Phobius"/>
    </source>
</evidence>
<gene>
    <name evidence="3" type="ORF">SAMN06297468_0179</name>
</gene>
<proteinExistence type="predicted"/>